<sequence length="115" mass="13073">MHSPTLDNLQALHKNSVADEIHVGYHTAAENAVAEDEAEDYKKDSDIEVVDEDEDCKVDYDGKTAVEDDDEDRKVDIEVVDMDEDCTVFDSQHFHSHLAGLLNWRRGLTVSDRLR</sequence>
<proteinExistence type="predicted"/>
<reference evidence="1" key="1">
    <citation type="journal article" date="2018" name="Nat. Plants">
        <title>Whole-genome landscape of Medicago truncatula symbiotic genes.</title>
        <authorList>
            <person name="Pecrix Y."/>
            <person name="Gamas P."/>
            <person name="Carrere S."/>
        </authorList>
    </citation>
    <scope>NUCLEOTIDE SEQUENCE</scope>
    <source>
        <tissue evidence="1">Leaves</tissue>
    </source>
</reference>
<evidence type="ECO:0000313" key="1">
    <source>
        <dbReference type="EMBL" id="RHN76904.1"/>
    </source>
</evidence>
<organism evidence="1">
    <name type="scientific">Medicago truncatula</name>
    <name type="common">Barrel medic</name>
    <name type="synonym">Medicago tribuloides</name>
    <dbReference type="NCBI Taxonomy" id="3880"/>
    <lineage>
        <taxon>Eukaryota</taxon>
        <taxon>Viridiplantae</taxon>
        <taxon>Streptophyta</taxon>
        <taxon>Embryophyta</taxon>
        <taxon>Tracheophyta</taxon>
        <taxon>Spermatophyta</taxon>
        <taxon>Magnoliopsida</taxon>
        <taxon>eudicotyledons</taxon>
        <taxon>Gunneridae</taxon>
        <taxon>Pentapetalae</taxon>
        <taxon>rosids</taxon>
        <taxon>fabids</taxon>
        <taxon>Fabales</taxon>
        <taxon>Fabaceae</taxon>
        <taxon>Papilionoideae</taxon>
        <taxon>50 kb inversion clade</taxon>
        <taxon>NPAAA clade</taxon>
        <taxon>Hologalegina</taxon>
        <taxon>IRL clade</taxon>
        <taxon>Trifolieae</taxon>
        <taxon>Medicago</taxon>
    </lineage>
</organism>
<protein>
    <submittedName>
        <fullName evidence="1">Uncharacterized protein</fullName>
    </submittedName>
</protein>
<comment type="caution">
    <text evidence="1">The sequence shown here is derived from an EMBL/GenBank/DDBJ whole genome shotgun (WGS) entry which is preliminary data.</text>
</comment>
<dbReference type="Gramene" id="rna293">
    <property type="protein sequence ID" value="RHN76904.1"/>
    <property type="gene ID" value="gene293"/>
</dbReference>
<dbReference type="AlphaFoldDB" id="A0A396JIC7"/>
<accession>A0A396JIC7</accession>
<dbReference type="Proteomes" id="UP000265566">
    <property type="component" value="Chromosome 1"/>
</dbReference>
<name>A0A396JIC7_MEDTR</name>
<gene>
    <name evidence="1" type="ORF">MtrunA17_Chr1g0148931</name>
</gene>
<dbReference type="EMBL" id="PSQE01000001">
    <property type="protein sequence ID" value="RHN76904.1"/>
    <property type="molecule type" value="Genomic_DNA"/>
</dbReference>